<accession>A0ABV9JRB3</accession>
<dbReference type="EMBL" id="JBHSGB010000017">
    <property type="protein sequence ID" value="MFC4656818.1"/>
    <property type="molecule type" value="Genomic_DNA"/>
</dbReference>
<reference evidence="12" key="1">
    <citation type="journal article" date="2019" name="Int. J. Syst. Evol. Microbiol.">
        <title>The Global Catalogue of Microorganisms (GCM) 10K type strain sequencing project: providing services to taxonomists for standard genome sequencing and annotation.</title>
        <authorList>
            <consortium name="The Broad Institute Genomics Platform"/>
            <consortium name="The Broad Institute Genome Sequencing Center for Infectious Disease"/>
            <person name="Wu L."/>
            <person name="Ma J."/>
        </authorList>
    </citation>
    <scope>NUCLEOTIDE SEQUENCE [LARGE SCALE GENOMIC DNA]</scope>
    <source>
        <strain evidence="12">DT28</strain>
    </source>
</reference>
<dbReference type="InterPro" id="IPR007419">
    <property type="entry name" value="BFD-like_2Fe2S-bd_dom"/>
</dbReference>
<evidence type="ECO:0000313" key="11">
    <source>
        <dbReference type="EMBL" id="MFC4656818.1"/>
    </source>
</evidence>
<organism evidence="11 12">
    <name type="scientific">Rheinheimera marina</name>
    <dbReference type="NCBI Taxonomy" id="1774958"/>
    <lineage>
        <taxon>Bacteria</taxon>
        <taxon>Pseudomonadati</taxon>
        <taxon>Pseudomonadota</taxon>
        <taxon>Gammaproteobacteria</taxon>
        <taxon>Chromatiales</taxon>
        <taxon>Chromatiaceae</taxon>
        <taxon>Rheinheimera</taxon>
    </lineage>
</organism>
<evidence type="ECO:0000256" key="5">
    <source>
        <dbReference type="ARBA" id="ARBA00023004"/>
    </source>
</evidence>
<keyword evidence="2" id="KW-0001">2Fe-2S</keyword>
<evidence type="ECO:0000313" key="12">
    <source>
        <dbReference type="Proteomes" id="UP001595962"/>
    </source>
</evidence>
<comment type="similarity">
    <text evidence="9">Belongs to the Bfd family.</text>
</comment>
<dbReference type="Pfam" id="PF04324">
    <property type="entry name" value="Fer2_BFD"/>
    <property type="match status" value="1"/>
</dbReference>
<feature type="domain" description="BFD-like [2Fe-2S]-binding" evidence="10">
    <location>
        <begin position="2"/>
        <end position="50"/>
    </location>
</feature>
<dbReference type="RefSeq" id="WP_377336248.1">
    <property type="nucleotide sequence ID" value="NZ_JBHSGB010000017.1"/>
</dbReference>
<evidence type="ECO:0000256" key="7">
    <source>
        <dbReference type="ARBA" id="ARBA00034078"/>
    </source>
</evidence>
<keyword evidence="1" id="KW-0813">Transport</keyword>
<name>A0ABV9JRB3_9GAMM</name>
<keyword evidence="5" id="KW-0408">Iron</keyword>
<evidence type="ECO:0000256" key="1">
    <source>
        <dbReference type="ARBA" id="ARBA00022448"/>
    </source>
</evidence>
<evidence type="ECO:0000256" key="8">
    <source>
        <dbReference type="ARBA" id="ARBA00039386"/>
    </source>
</evidence>
<evidence type="ECO:0000256" key="2">
    <source>
        <dbReference type="ARBA" id="ARBA00022714"/>
    </source>
</evidence>
<comment type="cofactor">
    <cofactor evidence="7">
        <name>[2Fe-2S] cluster</name>
        <dbReference type="ChEBI" id="CHEBI:190135"/>
    </cofactor>
</comment>
<evidence type="ECO:0000256" key="4">
    <source>
        <dbReference type="ARBA" id="ARBA00022982"/>
    </source>
</evidence>
<evidence type="ECO:0000256" key="6">
    <source>
        <dbReference type="ARBA" id="ARBA00023014"/>
    </source>
</evidence>
<sequence>MYVCLCKAVTDKAIRQQVAEGATSMREIRKQLGVGSQCGQCVCEANQVFSEALSKYAALQIPCLVLTETRPAA</sequence>
<protein>
    <recommendedName>
        <fullName evidence="8">Bacterioferritin-associated ferredoxin</fullName>
    </recommendedName>
</protein>
<evidence type="ECO:0000256" key="9">
    <source>
        <dbReference type="ARBA" id="ARBA00046332"/>
    </source>
</evidence>
<keyword evidence="12" id="KW-1185">Reference proteome</keyword>
<evidence type="ECO:0000259" key="10">
    <source>
        <dbReference type="Pfam" id="PF04324"/>
    </source>
</evidence>
<keyword evidence="4" id="KW-0249">Electron transport</keyword>
<dbReference type="Gene3D" id="1.10.10.1100">
    <property type="entry name" value="BFD-like [2Fe-2S]-binding domain"/>
    <property type="match status" value="1"/>
</dbReference>
<dbReference type="InterPro" id="IPR041854">
    <property type="entry name" value="BFD-like_2Fe2S-bd_dom_sf"/>
</dbReference>
<gene>
    <name evidence="11" type="ORF">ACFO3I_17505</name>
</gene>
<dbReference type="Proteomes" id="UP001595962">
    <property type="component" value="Unassembled WGS sequence"/>
</dbReference>
<dbReference type="CDD" id="cd19945">
    <property type="entry name" value="Fer2_BFD"/>
    <property type="match status" value="1"/>
</dbReference>
<comment type="caution">
    <text evidence="11">The sequence shown here is derived from an EMBL/GenBank/DDBJ whole genome shotgun (WGS) entry which is preliminary data.</text>
</comment>
<keyword evidence="6" id="KW-0411">Iron-sulfur</keyword>
<dbReference type="InterPro" id="IPR052371">
    <property type="entry name" value="BFD-associated_ferredoxin"/>
</dbReference>
<keyword evidence="3" id="KW-0479">Metal-binding</keyword>
<dbReference type="PANTHER" id="PTHR37424">
    <property type="entry name" value="BACTERIOFERRITIN-ASSOCIATED FERREDOXIN"/>
    <property type="match status" value="1"/>
</dbReference>
<dbReference type="PANTHER" id="PTHR37424:SF1">
    <property type="entry name" value="BACTERIOFERRITIN-ASSOCIATED FERREDOXIN"/>
    <property type="match status" value="1"/>
</dbReference>
<evidence type="ECO:0000256" key="3">
    <source>
        <dbReference type="ARBA" id="ARBA00022723"/>
    </source>
</evidence>
<proteinExistence type="inferred from homology"/>